<evidence type="ECO:0000256" key="1">
    <source>
        <dbReference type="ARBA" id="ARBA00004477"/>
    </source>
</evidence>
<comment type="subcellular location">
    <subcellularLocation>
        <location evidence="1 8">Endoplasmic reticulum membrane</location>
        <topology evidence="1 8">Multi-pass membrane protein</topology>
    </subcellularLocation>
</comment>
<dbReference type="OrthoDB" id="359908at2759"/>
<comment type="function">
    <text evidence="8">Component of the signal peptidase complex (SPC) which catalyzes the cleavage of N-terminal signal sequences from nascent proteins as they are translocated into the lumen of the endoplasmic reticulum. Enhances the enzymatic activity of SPC and facilitates the interactions between different components of the translocation site.</text>
</comment>
<keyword evidence="4 8" id="KW-0812">Transmembrane</keyword>
<keyword evidence="5 8" id="KW-0256">Endoplasmic reticulum</keyword>
<keyword evidence="7 8" id="KW-0472">Membrane</keyword>
<dbReference type="GO" id="GO:0005787">
    <property type="term" value="C:signal peptidase complex"/>
    <property type="evidence" value="ECO:0007669"/>
    <property type="project" value="UniProtKB-UniRule"/>
</dbReference>
<keyword evidence="6 8" id="KW-1133">Transmembrane helix</keyword>
<evidence type="ECO:0000256" key="7">
    <source>
        <dbReference type="ARBA" id="ARBA00023136"/>
    </source>
</evidence>
<evidence type="ECO:0000256" key="4">
    <source>
        <dbReference type="ARBA" id="ARBA00022692"/>
    </source>
</evidence>
<evidence type="ECO:0000256" key="3">
    <source>
        <dbReference type="ARBA" id="ARBA00017057"/>
    </source>
</evidence>
<proteinExistence type="inferred from homology"/>
<accession>A0A976M558</accession>
<dbReference type="Pfam" id="PF06703">
    <property type="entry name" value="SPC25"/>
    <property type="match status" value="1"/>
</dbReference>
<comment type="similarity">
    <text evidence="2 8">Belongs to the SPCS2 family.</text>
</comment>
<dbReference type="EMBL" id="CP056066">
    <property type="protein sequence ID" value="UKJ88605.1"/>
    <property type="molecule type" value="Genomic_DNA"/>
</dbReference>
<dbReference type="GO" id="GO:0006465">
    <property type="term" value="P:signal peptide processing"/>
    <property type="evidence" value="ECO:0007669"/>
    <property type="project" value="UniProtKB-UniRule"/>
</dbReference>
<sequence length="187" mass="22126">MGETKSLGEKYSDVVYAVSDLYSHSELQRIMESNTRAAFKEVNLNVDRNVIYLRLFVYLLLNSVGAYTTFFVHVEKSRYLMKVMLSIFFSVVFLYTLYDKFLLKRSHFIIKLKNCKVFVWSDVNKKHGTFEIKYKRSGFKTKKEVYSIPLGELFFKNGECDYNHFLKLVQKFKPKIVALDSKDKKRD</sequence>
<evidence type="ECO:0000256" key="8">
    <source>
        <dbReference type="RuleBase" id="RU368033"/>
    </source>
</evidence>
<name>A0A976M558_THEOR</name>
<dbReference type="InterPro" id="IPR009582">
    <property type="entry name" value="Spc2/SPCS2"/>
</dbReference>
<dbReference type="AlphaFoldDB" id="A0A976M558"/>
<evidence type="ECO:0000313" key="9">
    <source>
        <dbReference type="EMBL" id="UKJ88605.1"/>
    </source>
</evidence>
<evidence type="ECO:0000256" key="6">
    <source>
        <dbReference type="ARBA" id="ARBA00022989"/>
    </source>
</evidence>
<evidence type="ECO:0000313" key="10">
    <source>
        <dbReference type="Proteomes" id="UP000244803"/>
    </source>
</evidence>
<organism evidence="9 10">
    <name type="scientific">Theileria orientalis</name>
    <dbReference type="NCBI Taxonomy" id="68886"/>
    <lineage>
        <taxon>Eukaryota</taxon>
        <taxon>Sar</taxon>
        <taxon>Alveolata</taxon>
        <taxon>Apicomplexa</taxon>
        <taxon>Aconoidasida</taxon>
        <taxon>Piroplasmida</taxon>
        <taxon>Theileriidae</taxon>
        <taxon>Theileria</taxon>
    </lineage>
</organism>
<evidence type="ECO:0000256" key="2">
    <source>
        <dbReference type="ARBA" id="ARBA00007324"/>
    </source>
</evidence>
<protein>
    <recommendedName>
        <fullName evidence="3 8">Signal peptidase complex subunit 2</fullName>
    </recommendedName>
</protein>
<dbReference type="GO" id="GO:0008233">
    <property type="term" value="F:peptidase activity"/>
    <property type="evidence" value="ECO:0007669"/>
    <property type="project" value="UniProtKB-UniRule"/>
</dbReference>
<gene>
    <name evidence="9" type="ORF">MACJ_001849</name>
</gene>
<reference evidence="9" key="1">
    <citation type="submission" date="2022-07" db="EMBL/GenBank/DDBJ databases">
        <title>Evaluation of T. orientalis genome assembly methods using nanopore sequencing and analysis of variation between genomes.</title>
        <authorList>
            <person name="Yam J."/>
            <person name="Micallef M.L."/>
            <person name="Liu M."/>
            <person name="Djordjevic S.P."/>
            <person name="Bogema D.R."/>
            <person name="Jenkins C."/>
        </authorList>
    </citation>
    <scope>NUCLEOTIDE SEQUENCE</scope>
    <source>
        <strain evidence="9">Fish Creek</strain>
    </source>
</reference>
<feature type="transmembrane region" description="Helical" evidence="8">
    <location>
        <begin position="55"/>
        <end position="73"/>
    </location>
</feature>
<evidence type="ECO:0000256" key="5">
    <source>
        <dbReference type="ARBA" id="ARBA00022824"/>
    </source>
</evidence>
<dbReference type="Proteomes" id="UP000244803">
    <property type="component" value="Chromosome 3"/>
</dbReference>
<feature type="transmembrane region" description="Helical" evidence="8">
    <location>
        <begin position="79"/>
        <end position="98"/>
    </location>
</feature>